<evidence type="ECO:0000259" key="2">
    <source>
        <dbReference type="Pfam" id="PF13439"/>
    </source>
</evidence>
<organism evidence="3 4">
    <name type="scientific">Thermomonas carbonis</name>
    <dbReference type="NCBI Taxonomy" id="1463158"/>
    <lineage>
        <taxon>Bacteria</taxon>
        <taxon>Pseudomonadati</taxon>
        <taxon>Pseudomonadota</taxon>
        <taxon>Gammaproteobacteria</taxon>
        <taxon>Lysobacterales</taxon>
        <taxon>Lysobacteraceae</taxon>
        <taxon>Thermomonas</taxon>
    </lineage>
</organism>
<feature type="domain" description="Glycosyl transferase family 1" evidence="1">
    <location>
        <begin position="213"/>
        <end position="374"/>
    </location>
</feature>
<gene>
    <name evidence="3" type="ORF">H9L16_10570</name>
</gene>
<evidence type="ECO:0000313" key="4">
    <source>
        <dbReference type="Proteomes" id="UP000515804"/>
    </source>
</evidence>
<dbReference type="PANTHER" id="PTHR12526">
    <property type="entry name" value="GLYCOSYLTRANSFERASE"/>
    <property type="match status" value="1"/>
</dbReference>
<dbReference type="Proteomes" id="UP000515804">
    <property type="component" value="Chromosome"/>
</dbReference>
<feature type="domain" description="Glycosyltransferase subfamily 4-like N-terminal" evidence="2">
    <location>
        <begin position="2"/>
        <end position="194"/>
    </location>
</feature>
<dbReference type="EMBL" id="CP060719">
    <property type="protein sequence ID" value="QNN69142.1"/>
    <property type="molecule type" value="Genomic_DNA"/>
</dbReference>
<dbReference type="GO" id="GO:1901135">
    <property type="term" value="P:carbohydrate derivative metabolic process"/>
    <property type="evidence" value="ECO:0007669"/>
    <property type="project" value="UniProtKB-ARBA"/>
</dbReference>
<dbReference type="Gene3D" id="3.40.50.2000">
    <property type="entry name" value="Glycogen Phosphorylase B"/>
    <property type="match status" value="2"/>
</dbReference>
<dbReference type="Pfam" id="PF13439">
    <property type="entry name" value="Glyco_transf_4"/>
    <property type="match status" value="1"/>
</dbReference>
<dbReference type="PANTHER" id="PTHR12526:SF638">
    <property type="entry name" value="SPORE COAT PROTEIN SA"/>
    <property type="match status" value="1"/>
</dbReference>
<protein>
    <submittedName>
        <fullName evidence="3">Glycosyltransferase family 4 protein</fullName>
    </submittedName>
</protein>
<dbReference type="SUPFAM" id="SSF53756">
    <property type="entry name" value="UDP-Glycosyltransferase/glycogen phosphorylase"/>
    <property type="match status" value="1"/>
</dbReference>
<evidence type="ECO:0000313" key="3">
    <source>
        <dbReference type="EMBL" id="QNN69142.1"/>
    </source>
</evidence>
<dbReference type="KEGG" id="tcn:H9L16_10570"/>
<evidence type="ECO:0000259" key="1">
    <source>
        <dbReference type="Pfam" id="PF00534"/>
    </source>
</evidence>
<keyword evidence="3" id="KW-0808">Transferase</keyword>
<dbReference type="RefSeq" id="WP_187551665.1">
    <property type="nucleotide sequence ID" value="NZ_CP060719.1"/>
</dbReference>
<proteinExistence type="predicted"/>
<name>A0A7G9SMR7_9GAMM</name>
<dbReference type="AlphaFoldDB" id="A0A7G9SMR7"/>
<dbReference type="GO" id="GO:0016757">
    <property type="term" value="F:glycosyltransferase activity"/>
    <property type="evidence" value="ECO:0007669"/>
    <property type="project" value="InterPro"/>
</dbReference>
<keyword evidence="4" id="KW-1185">Reference proteome</keyword>
<reference evidence="3 4" key="1">
    <citation type="submission" date="2020-08" db="EMBL/GenBank/DDBJ databases">
        <title>Genome sequence of Thermomonas carbonis KCTC 42013T.</title>
        <authorList>
            <person name="Hyun D.-W."/>
            <person name="Bae J.-W."/>
        </authorList>
    </citation>
    <scope>NUCLEOTIDE SEQUENCE [LARGE SCALE GENOMIC DNA]</scope>
    <source>
        <strain evidence="3 4">KCTC 42013</strain>
    </source>
</reference>
<dbReference type="InterPro" id="IPR028098">
    <property type="entry name" value="Glyco_trans_4-like_N"/>
</dbReference>
<dbReference type="CDD" id="cd03801">
    <property type="entry name" value="GT4_PimA-like"/>
    <property type="match status" value="1"/>
</dbReference>
<sequence>MRHIAGLLAEAGETVHVVAHRWAGASKACEESVHGRLIIHRIAFDQPVLDRFSPSNADRDPRARRAMTTSTFPAQAFSWQVALLAESLIQAEGIDVIEAQEWEAPLYYLQLRRRLGLGPARHPPCVVHLHSSTEQIFAANAWDTSVLDYAPAASAEAFSIGACDALLSPSRFIAEEAMLRHGIQSSDITVLPYPIGDALPLERSSRVWSGRSICHVGRLEPRKGVIELADAVAAIAVEYPDLRIDFVGGDTPMEVTGGLGVGEAIRNRVPAHVRNQFRFHGSCDAVGVANILAGACAAIVPSRWENFPYSCIESMASGLPVIVSPNGGMRELVSDGVSGWIASEASPPGLAGALRRALASSGPERERMGRAARSAVTRTCDNAEVVRRHLQLKDRLIRKHKGRGTLPLSRASAPAADIVKGRCTGHSDGPANLGVVVSVRGQGERSRLWLRYAPRIFHRTRSASCALRLHTCWQHTFPNPVGK</sequence>
<dbReference type="Pfam" id="PF00534">
    <property type="entry name" value="Glycos_transf_1"/>
    <property type="match status" value="1"/>
</dbReference>
<accession>A0A7G9SMR7</accession>
<dbReference type="InterPro" id="IPR001296">
    <property type="entry name" value="Glyco_trans_1"/>
</dbReference>